<comment type="caution">
    <text evidence="4">The sequence shown here is derived from an EMBL/GenBank/DDBJ whole genome shotgun (WGS) entry which is preliminary data.</text>
</comment>
<dbReference type="Gene3D" id="3.90.1010.20">
    <property type="match status" value="1"/>
</dbReference>
<feature type="signal peptide" evidence="2">
    <location>
        <begin position="1"/>
        <end position="24"/>
    </location>
</feature>
<proteinExistence type="predicted"/>
<evidence type="ECO:0000259" key="3">
    <source>
        <dbReference type="SMART" id="SM00900"/>
    </source>
</evidence>
<name>A0A3E0VCY3_9MICO</name>
<gene>
    <name evidence="4" type="ORF">B7R21_15570</name>
</gene>
<feature type="chain" id="PRO_5038994197" description="FMN-binding domain-containing protein" evidence="2">
    <location>
        <begin position="25"/>
        <end position="182"/>
    </location>
</feature>
<evidence type="ECO:0000256" key="1">
    <source>
        <dbReference type="SAM" id="MobiDB-lite"/>
    </source>
</evidence>
<evidence type="ECO:0000256" key="2">
    <source>
        <dbReference type="SAM" id="SignalP"/>
    </source>
</evidence>
<feature type="region of interest" description="Disordered" evidence="1">
    <location>
        <begin position="40"/>
        <end position="84"/>
    </location>
</feature>
<feature type="domain" description="FMN-binding" evidence="3">
    <location>
        <begin position="103"/>
        <end position="180"/>
    </location>
</feature>
<dbReference type="GO" id="GO:0016020">
    <property type="term" value="C:membrane"/>
    <property type="evidence" value="ECO:0007669"/>
    <property type="project" value="InterPro"/>
</dbReference>
<dbReference type="AlphaFoldDB" id="A0A3E0VCY3"/>
<dbReference type="Proteomes" id="UP000256709">
    <property type="component" value="Unassembled WGS sequence"/>
</dbReference>
<sequence>MRRRAVVWSVLSSGAILAVGWQLGAETAATTGLAETQAAPDASSASVSGGSAATTPSATTPSATTPSAAATPAPTTSEAPAAAAPAAPAAVSGTFTGTSVSTRYGSVQVQVVVSNGSITDVVALKLTNDDNRSVSISNRAAPVLRSEVLAAQSAKVQGVSGATYTSDAYLTSLQAALDQAGL</sequence>
<dbReference type="EMBL" id="NBXA01000026">
    <property type="protein sequence ID" value="RFA07601.1"/>
    <property type="molecule type" value="Genomic_DNA"/>
</dbReference>
<accession>A0A3E0VCY3</accession>
<dbReference type="OrthoDB" id="8099475at2"/>
<evidence type="ECO:0000313" key="5">
    <source>
        <dbReference type="Proteomes" id="UP000256709"/>
    </source>
</evidence>
<protein>
    <recommendedName>
        <fullName evidence="3">FMN-binding domain-containing protein</fullName>
    </recommendedName>
</protein>
<dbReference type="GO" id="GO:0010181">
    <property type="term" value="F:FMN binding"/>
    <property type="evidence" value="ECO:0007669"/>
    <property type="project" value="InterPro"/>
</dbReference>
<dbReference type="InterPro" id="IPR007329">
    <property type="entry name" value="FMN-bd"/>
</dbReference>
<dbReference type="RefSeq" id="WP_116284139.1">
    <property type="nucleotide sequence ID" value="NZ_NBXA01000026.1"/>
</dbReference>
<dbReference type="SMART" id="SM00900">
    <property type="entry name" value="FMN_bind"/>
    <property type="match status" value="1"/>
</dbReference>
<keyword evidence="2" id="KW-0732">Signal</keyword>
<organism evidence="4 5">
    <name type="scientific">Subtercola boreus</name>
    <dbReference type="NCBI Taxonomy" id="120213"/>
    <lineage>
        <taxon>Bacteria</taxon>
        <taxon>Bacillati</taxon>
        <taxon>Actinomycetota</taxon>
        <taxon>Actinomycetes</taxon>
        <taxon>Micrococcales</taxon>
        <taxon>Microbacteriaceae</taxon>
        <taxon>Subtercola</taxon>
    </lineage>
</organism>
<evidence type="ECO:0000313" key="4">
    <source>
        <dbReference type="EMBL" id="RFA07601.1"/>
    </source>
</evidence>
<dbReference type="Pfam" id="PF04205">
    <property type="entry name" value="FMN_bind"/>
    <property type="match status" value="1"/>
</dbReference>
<reference evidence="4 5" key="1">
    <citation type="submission" date="2017-04" db="EMBL/GenBank/DDBJ databases">
        <title>Comparative genome analysis of Subtercola boreus.</title>
        <authorList>
            <person name="Cho Y.-J."/>
            <person name="Cho A."/>
            <person name="Kim O.-S."/>
            <person name="Lee J.-I."/>
        </authorList>
    </citation>
    <scope>NUCLEOTIDE SEQUENCE [LARGE SCALE GENOMIC DNA]</scope>
    <source>
        <strain evidence="4 5">P27444</strain>
    </source>
</reference>